<feature type="signal peptide" evidence="2">
    <location>
        <begin position="1"/>
        <end position="20"/>
    </location>
</feature>
<keyword evidence="2" id="KW-0732">Signal</keyword>
<accession>A0AA44WS67</accession>
<evidence type="ECO:0000313" key="3">
    <source>
        <dbReference type="EMBL" id="PNH34968.1"/>
    </source>
</evidence>
<organism evidence="3 4">
    <name type="scientific">Verticillium dahliae</name>
    <name type="common">Verticillium wilt</name>
    <dbReference type="NCBI Taxonomy" id="27337"/>
    <lineage>
        <taxon>Eukaryota</taxon>
        <taxon>Fungi</taxon>
        <taxon>Dikarya</taxon>
        <taxon>Ascomycota</taxon>
        <taxon>Pezizomycotina</taxon>
        <taxon>Sordariomycetes</taxon>
        <taxon>Hypocreomycetidae</taxon>
        <taxon>Glomerellales</taxon>
        <taxon>Plectosphaerellaceae</taxon>
        <taxon>Verticillium</taxon>
    </lineage>
</organism>
<comment type="caution">
    <text evidence="3">The sequence shown here is derived from an EMBL/GenBank/DDBJ whole genome shotgun (WGS) entry which is preliminary data.</text>
</comment>
<feature type="chain" id="PRO_5041392382" evidence="2">
    <location>
        <begin position="21"/>
        <end position="495"/>
    </location>
</feature>
<sequence>MKAPKLLGSLLGSIARVTLALAVGERDVGDCDRGAFVDFTEASYGHGFINSVSQTFPELSSSELRQHMEDAAATTFKVAYGQIQTDLDMLQYHCKCRTCRELRLTESSGGCSARLAVTIARTVSMVSSLRFHTELPLHPTVEGLRNIYQATNVHDFRRHIRTPGYNYSGSLNYEDSYDWNTGLNQVLDLFTGFRSGGSPAIRDDTAIIACHHEGICVFAEIAVDLTSHANKLRQIHVIPGHINRIGNNPRAYAKIQDRIVDLTQTSSTLKTATLLRGPDVHTPARHPEPSSSGSSGNVPSNGAPRGRLENPDRSRPKECAATFLVTQEVVELAGAGMLSLFYRACDTDGGYIILRPGSITIDLLRGSRRVWCDKHQCTSMVSEAIELFTVQQGWRVDRSIRPDENNSSHGLRCLDWTNLGLKDLELLVALASCDESLDDGWRGDKKEEIFVGHGECLPCHLAAASALIPEVPGPGASATAVHSREDFLRRVACFI</sequence>
<feature type="region of interest" description="Disordered" evidence="1">
    <location>
        <begin position="273"/>
        <end position="315"/>
    </location>
</feature>
<proteinExistence type="predicted"/>
<evidence type="ECO:0000256" key="2">
    <source>
        <dbReference type="SAM" id="SignalP"/>
    </source>
</evidence>
<gene>
    <name evidence="3" type="ORF">BJF96_g1798</name>
</gene>
<feature type="compositionally biased region" description="Low complexity" evidence="1">
    <location>
        <begin position="289"/>
        <end position="302"/>
    </location>
</feature>
<dbReference type="EMBL" id="MPSH01000004">
    <property type="protein sequence ID" value="PNH34968.1"/>
    <property type="molecule type" value="Genomic_DNA"/>
</dbReference>
<evidence type="ECO:0000313" key="4">
    <source>
        <dbReference type="Proteomes" id="UP000236305"/>
    </source>
</evidence>
<name>A0AA44WS67_VERDA</name>
<dbReference type="Proteomes" id="UP000236305">
    <property type="component" value="Unassembled WGS sequence"/>
</dbReference>
<protein>
    <submittedName>
        <fullName evidence="3">Uncharacterized protein</fullName>
    </submittedName>
</protein>
<feature type="compositionally biased region" description="Basic and acidic residues" evidence="1">
    <location>
        <begin position="306"/>
        <end position="315"/>
    </location>
</feature>
<evidence type="ECO:0000256" key="1">
    <source>
        <dbReference type="SAM" id="MobiDB-lite"/>
    </source>
</evidence>
<dbReference type="AlphaFoldDB" id="A0AA44WS67"/>
<reference evidence="3 4" key="1">
    <citation type="submission" date="2017-12" db="EMBL/GenBank/DDBJ databases">
        <title>Comparative genomics yields insights into virulence evolution of Verticillium dahliae.</title>
        <authorList>
            <person name="Fan R."/>
            <person name="Armitage A.D."/>
            <person name="Cascant-Lopez E."/>
            <person name="Sobczyk M."/>
            <person name="Cockerton H.M."/>
            <person name="Harrison R.J."/>
        </authorList>
    </citation>
    <scope>NUCLEOTIDE SEQUENCE [LARGE SCALE GENOMIC DNA]</scope>
    <source>
        <strain evidence="3 4">12008</strain>
    </source>
</reference>